<protein>
    <submittedName>
        <fullName evidence="8">Sigma-70 family RNA polymerase sigma factor</fullName>
    </submittedName>
</protein>
<dbReference type="InterPro" id="IPR013324">
    <property type="entry name" value="RNA_pol_sigma_r3/r4-like"/>
</dbReference>
<dbReference type="AlphaFoldDB" id="A0A845LC36"/>
<dbReference type="PANTHER" id="PTHR43133">
    <property type="entry name" value="RNA POLYMERASE ECF-TYPE SIGMA FACTO"/>
    <property type="match status" value="1"/>
</dbReference>
<dbReference type="SUPFAM" id="SSF88659">
    <property type="entry name" value="Sigma3 and sigma4 domains of RNA polymerase sigma factors"/>
    <property type="match status" value="1"/>
</dbReference>
<evidence type="ECO:0000259" key="7">
    <source>
        <dbReference type="Pfam" id="PF08281"/>
    </source>
</evidence>
<evidence type="ECO:0000313" key="9">
    <source>
        <dbReference type="Proteomes" id="UP000471031"/>
    </source>
</evidence>
<dbReference type="GO" id="GO:0006352">
    <property type="term" value="P:DNA-templated transcription initiation"/>
    <property type="evidence" value="ECO:0007669"/>
    <property type="project" value="InterPro"/>
</dbReference>
<dbReference type="PANTHER" id="PTHR43133:SF8">
    <property type="entry name" value="RNA POLYMERASE SIGMA FACTOR HI_1459-RELATED"/>
    <property type="match status" value="1"/>
</dbReference>
<dbReference type="InterPro" id="IPR036388">
    <property type="entry name" value="WH-like_DNA-bd_sf"/>
</dbReference>
<dbReference type="InterPro" id="IPR014284">
    <property type="entry name" value="RNA_pol_sigma-70_dom"/>
</dbReference>
<dbReference type="EMBL" id="WXEX01000006">
    <property type="protein sequence ID" value="MZP43131.1"/>
    <property type="molecule type" value="Genomic_DNA"/>
</dbReference>
<accession>A0A845LC36</accession>
<dbReference type="NCBIfam" id="TIGR02937">
    <property type="entry name" value="sigma70-ECF"/>
    <property type="match status" value="1"/>
</dbReference>
<dbReference type="InterPro" id="IPR013325">
    <property type="entry name" value="RNA_pol_sigma_r2"/>
</dbReference>
<feature type="domain" description="RNA polymerase sigma-70 region 2" evidence="6">
    <location>
        <begin position="22"/>
        <end position="88"/>
    </location>
</feature>
<dbReference type="Gene3D" id="1.10.1740.10">
    <property type="match status" value="1"/>
</dbReference>
<evidence type="ECO:0000256" key="5">
    <source>
        <dbReference type="ARBA" id="ARBA00023163"/>
    </source>
</evidence>
<feature type="domain" description="RNA polymerase sigma factor 70 region 4 type 2" evidence="7">
    <location>
        <begin position="128"/>
        <end position="179"/>
    </location>
</feature>
<keyword evidence="9" id="KW-1185">Reference proteome</keyword>
<dbReference type="Pfam" id="PF08281">
    <property type="entry name" value="Sigma70_r4_2"/>
    <property type="match status" value="1"/>
</dbReference>
<evidence type="ECO:0000256" key="3">
    <source>
        <dbReference type="ARBA" id="ARBA00023082"/>
    </source>
</evidence>
<evidence type="ECO:0000256" key="1">
    <source>
        <dbReference type="ARBA" id="ARBA00010641"/>
    </source>
</evidence>
<proteinExistence type="inferred from homology"/>
<dbReference type="Proteomes" id="UP000471031">
    <property type="component" value="Unassembled WGS sequence"/>
</dbReference>
<reference evidence="8 9" key="1">
    <citation type="submission" date="2020-01" db="EMBL/GenBank/DDBJ databases">
        <title>Whole genome sequence of Heliobacterium gestii DSM 11169.</title>
        <authorList>
            <person name="Kyndt J.A."/>
            <person name="Meyer T.E."/>
        </authorList>
    </citation>
    <scope>NUCLEOTIDE SEQUENCE [LARGE SCALE GENOMIC DNA]</scope>
    <source>
        <strain evidence="8 9">DSM 11169</strain>
    </source>
</reference>
<evidence type="ECO:0000259" key="6">
    <source>
        <dbReference type="Pfam" id="PF04542"/>
    </source>
</evidence>
<keyword evidence="5" id="KW-0804">Transcription</keyword>
<sequence length="202" mass="22886">MSDHKDLILAAQSGDSQAFSQLVELYQKRVYGLAVHLTGNLDDANDLAQEAFIRAYRYIGSFRLESDFGTWLHRITVNTWINMNRKGRNVVIESLDEDWNDSTKASREVAATTGDPLEAFESAEFKTMLHQALQQLSDEHRTVLVLREIYDYSYEEIATATETSLGTVKSRINRAKSQMRSVLSSLAGQFGFLLPGETTQRR</sequence>
<keyword evidence="2" id="KW-0805">Transcription regulation</keyword>
<dbReference type="InterPro" id="IPR007627">
    <property type="entry name" value="RNA_pol_sigma70_r2"/>
</dbReference>
<evidence type="ECO:0000256" key="2">
    <source>
        <dbReference type="ARBA" id="ARBA00023015"/>
    </source>
</evidence>
<dbReference type="Pfam" id="PF04542">
    <property type="entry name" value="Sigma70_r2"/>
    <property type="match status" value="1"/>
</dbReference>
<evidence type="ECO:0000256" key="4">
    <source>
        <dbReference type="ARBA" id="ARBA00023125"/>
    </source>
</evidence>
<dbReference type="CDD" id="cd06171">
    <property type="entry name" value="Sigma70_r4"/>
    <property type="match status" value="1"/>
</dbReference>
<comment type="caution">
    <text evidence="8">The sequence shown here is derived from an EMBL/GenBank/DDBJ whole genome shotgun (WGS) entry which is preliminary data.</text>
</comment>
<dbReference type="GO" id="GO:0003677">
    <property type="term" value="F:DNA binding"/>
    <property type="evidence" value="ECO:0007669"/>
    <property type="project" value="UniProtKB-KW"/>
</dbReference>
<dbReference type="InterPro" id="IPR013249">
    <property type="entry name" value="RNA_pol_sigma70_r4_t2"/>
</dbReference>
<organism evidence="8 9">
    <name type="scientific">Heliomicrobium gestii</name>
    <name type="common">Heliobacterium gestii</name>
    <dbReference type="NCBI Taxonomy" id="2699"/>
    <lineage>
        <taxon>Bacteria</taxon>
        <taxon>Bacillati</taxon>
        <taxon>Bacillota</taxon>
        <taxon>Clostridia</taxon>
        <taxon>Eubacteriales</taxon>
        <taxon>Heliobacteriaceae</taxon>
        <taxon>Heliomicrobium</taxon>
    </lineage>
</organism>
<evidence type="ECO:0000313" key="8">
    <source>
        <dbReference type="EMBL" id="MZP43131.1"/>
    </source>
</evidence>
<dbReference type="GO" id="GO:0016987">
    <property type="term" value="F:sigma factor activity"/>
    <property type="evidence" value="ECO:0007669"/>
    <property type="project" value="UniProtKB-KW"/>
</dbReference>
<dbReference type="InterPro" id="IPR039425">
    <property type="entry name" value="RNA_pol_sigma-70-like"/>
</dbReference>
<name>A0A845LC36_HELGE</name>
<keyword evidence="3" id="KW-0731">Sigma factor</keyword>
<dbReference type="Gene3D" id="1.10.10.10">
    <property type="entry name" value="Winged helix-like DNA-binding domain superfamily/Winged helix DNA-binding domain"/>
    <property type="match status" value="1"/>
</dbReference>
<dbReference type="SUPFAM" id="SSF88946">
    <property type="entry name" value="Sigma2 domain of RNA polymerase sigma factors"/>
    <property type="match status" value="1"/>
</dbReference>
<comment type="similarity">
    <text evidence="1">Belongs to the sigma-70 factor family. ECF subfamily.</text>
</comment>
<keyword evidence="4" id="KW-0238">DNA-binding</keyword>
<dbReference type="OrthoDB" id="9784984at2"/>
<gene>
    <name evidence="8" type="ORF">GTO89_08790</name>
</gene>